<evidence type="ECO:0000256" key="1">
    <source>
        <dbReference type="ARBA" id="ARBA00022490"/>
    </source>
</evidence>
<gene>
    <name evidence="6" type="primary">rsmI</name>
    <name evidence="10" type="ordered locus">Sthe_1932</name>
</gene>
<dbReference type="PANTHER" id="PTHR46111">
    <property type="entry name" value="RIBOSOMAL RNA SMALL SUBUNIT METHYLTRANSFERASE I"/>
    <property type="match status" value="1"/>
</dbReference>
<evidence type="ECO:0000256" key="4">
    <source>
        <dbReference type="ARBA" id="ARBA00022679"/>
    </source>
</evidence>
<reference evidence="11" key="1">
    <citation type="submission" date="2009-11" db="EMBL/GenBank/DDBJ databases">
        <title>The complete chromosome 1 of Sphaerobacter thermophilus DSM 20745.</title>
        <authorList>
            <person name="Lucas S."/>
            <person name="Copeland A."/>
            <person name="Lapidus A."/>
            <person name="Glavina del Rio T."/>
            <person name="Dalin E."/>
            <person name="Tice H."/>
            <person name="Bruce D."/>
            <person name="Goodwin L."/>
            <person name="Pitluck S."/>
            <person name="Kyrpides N."/>
            <person name="Mavromatis K."/>
            <person name="Ivanova N."/>
            <person name="Mikhailova N."/>
            <person name="LaButti K.M."/>
            <person name="Clum A."/>
            <person name="Sun H.I."/>
            <person name="Brettin T."/>
            <person name="Detter J.C."/>
            <person name="Han C."/>
            <person name="Larimer F."/>
            <person name="Land M."/>
            <person name="Hauser L."/>
            <person name="Markowitz V."/>
            <person name="Cheng J.F."/>
            <person name="Hugenholtz P."/>
            <person name="Woyke T."/>
            <person name="Wu D."/>
            <person name="Steenblock K."/>
            <person name="Schneider S."/>
            <person name="Pukall R."/>
            <person name="Goeker M."/>
            <person name="Klenk H.P."/>
            <person name="Eisen J.A."/>
        </authorList>
    </citation>
    <scope>NUCLEOTIDE SEQUENCE [LARGE SCALE GENOMIC DNA]</scope>
    <source>
        <strain evidence="11">ATCC 49802 / DSM 20745 / S 6022</strain>
    </source>
</reference>
<dbReference type="EMBL" id="CP001823">
    <property type="protein sequence ID" value="ACZ39364.1"/>
    <property type="molecule type" value="Genomic_DNA"/>
</dbReference>
<keyword evidence="7" id="KW-0472">Membrane</keyword>
<evidence type="ECO:0000256" key="6">
    <source>
        <dbReference type="HAMAP-Rule" id="MF_01877"/>
    </source>
</evidence>
<dbReference type="RefSeq" id="WP_012872410.1">
    <property type="nucleotide sequence ID" value="NC_013523.1"/>
</dbReference>
<keyword evidence="1 6" id="KW-0963">Cytoplasm</keyword>
<dbReference type="CDD" id="cd11648">
    <property type="entry name" value="RsmI"/>
    <property type="match status" value="1"/>
</dbReference>
<dbReference type="PANTHER" id="PTHR46111:SF1">
    <property type="entry name" value="RIBOSOMAL RNA SMALL SUBUNIT METHYLTRANSFERASE I"/>
    <property type="match status" value="1"/>
</dbReference>
<dbReference type="Proteomes" id="UP000002027">
    <property type="component" value="Chromosome 1"/>
</dbReference>
<evidence type="ECO:0000313" key="11">
    <source>
        <dbReference type="Proteomes" id="UP000002027"/>
    </source>
</evidence>
<evidence type="ECO:0000313" key="10">
    <source>
        <dbReference type="EMBL" id="ACZ39364.1"/>
    </source>
</evidence>
<dbReference type="InterPro" id="IPR000878">
    <property type="entry name" value="4pyrrol_Mease"/>
</dbReference>
<dbReference type="InParanoid" id="D1C547"/>
<comment type="function">
    <text evidence="6">Catalyzes the 2'-O-methylation of the ribose of cytidine 1402 (C1402) in 16S rRNA.</text>
</comment>
<dbReference type="HOGENOM" id="CLU_044779_0_0_0"/>
<evidence type="ECO:0000259" key="9">
    <source>
        <dbReference type="Pfam" id="PF23016"/>
    </source>
</evidence>
<dbReference type="InterPro" id="IPR008189">
    <property type="entry name" value="rRNA_ssu_MeTfrase_I"/>
</dbReference>
<evidence type="ECO:0000256" key="5">
    <source>
        <dbReference type="ARBA" id="ARBA00022691"/>
    </source>
</evidence>
<keyword evidence="7" id="KW-1133">Transmembrane helix</keyword>
<protein>
    <recommendedName>
        <fullName evidence="6">Ribosomal RNA small subunit methyltransferase I</fullName>
        <ecNumber evidence="6">2.1.1.198</ecNumber>
    </recommendedName>
    <alternativeName>
        <fullName evidence="6">16S rRNA 2'-O-ribose C1402 methyltransferase</fullName>
    </alternativeName>
    <alternativeName>
        <fullName evidence="6">rRNA (cytidine-2'-O-)-methyltransferase RsmI</fullName>
    </alternativeName>
</protein>
<dbReference type="GO" id="GO:0070677">
    <property type="term" value="F:rRNA (cytosine-2'-O-)-methyltransferase activity"/>
    <property type="evidence" value="ECO:0007669"/>
    <property type="project" value="UniProtKB-UniRule"/>
</dbReference>
<dbReference type="InterPro" id="IPR035996">
    <property type="entry name" value="4pyrrol_Methylase_sf"/>
</dbReference>
<comment type="similarity">
    <text evidence="6">Belongs to the methyltransferase superfamily. RsmI family.</text>
</comment>
<dbReference type="HAMAP" id="MF_01877">
    <property type="entry name" value="16SrRNA_methyltr_I"/>
    <property type="match status" value="1"/>
</dbReference>
<dbReference type="NCBIfam" id="TIGR00096">
    <property type="entry name" value="16S rRNA (cytidine(1402)-2'-O)-methyltransferase"/>
    <property type="match status" value="1"/>
</dbReference>
<proteinExistence type="inferred from homology"/>
<comment type="catalytic activity">
    <reaction evidence="6">
        <text>cytidine(1402) in 16S rRNA + S-adenosyl-L-methionine = 2'-O-methylcytidine(1402) in 16S rRNA + S-adenosyl-L-homocysteine + H(+)</text>
        <dbReference type="Rhea" id="RHEA:42924"/>
        <dbReference type="Rhea" id="RHEA-COMP:10285"/>
        <dbReference type="Rhea" id="RHEA-COMP:10286"/>
        <dbReference type="ChEBI" id="CHEBI:15378"/>
        <dbReference type="ChEBI" id="CHEBI:57856"/>
        <dbReference type="ChEBI" id="CHEBI:59789"/>
        <dbReference type="ChEBI" id="CHEBI:74495"/>
        <dbReference type="ChEBI" id="CHEBI:82748"/>
        <dbReference type="EC" id="2.1.1.198"/>
    </reaction>
</comment>
<dbReference type="Gene3D" id="3.30.950.10">
    <property type="entry name" value="Methyltransferase, Cobalt-precorrin-4 Transmethylase, Domain 2"/>
    <property type="match status" value="1"/>
</dbReference>
<dbReference type="FunFam" id="3.30.950.10:FF:000002">
    <property type="entry name" value="Ribosomal RNA small subunit methyltransferase I"/>
    <property type="match status" value="1"/>
</dbReference>
<dbReference type="Pfam" id="PF23016">
    <property type="entry name" value="RsmI_C"/>
    <property type="match status" value="1"/>
</dbReference>
<evidence type="ECO:0000256" key="3">
    <source>
        <dbReference type="ARBA" id="ARBA00022603"/>
    </source>
</evidence>
<keyword evidence="4 6" id="KW-0808">Transferase</keyword>
<reference evidence="10 11" key="2">
    <citation type="journal article" date="2010" name="Stand. Genomic Sci.">
        <title>Complete genome sequence of Desulfohalobium retbaense type strain (HR(100)).</title>
        <authorList>
            <person name="Spring S."/>
            <person name="Nolan M."/>
            <person name="Lapidus A."/>
            <person name="Glavina Del Rio T."/>
            <person name="Copeland A."/>
            <person name="Tice H."/>
            <person name="Cheng J.F."/>
            <person name="Lucas S."/>
            <person name="Land M."/>
            <person name="Chen F."/>
            <person name="Bruce D."/>
            <person name="Goodwin L."/>
            <person name="Pitluck S."/>
            <person name="Ivanova N."/>
            <person name="Mavromatis K."/>
            <person name="Mikhailova N."/>
            <person name="Pati A."/>
            <person name="Chen A."/>
            <person name="Palaniappan K."/>
            <person name="Hauser L."/>
            <person name="Chang Y.J."/>
            <person name="Jeffries C.D."/>
            <person name="Munk C."/>
            <person name="Kiss H."/>
            <person name="Chain P."/>
            <person name="Han C."/>
            <person name="Brettin T."/>
            <person name="Detter J.C."/>
            <person name="Schuler E."/>
            <person name="Goker M."/>
            <person name="Rohde M."/>
            <person name="Bristow J."/>
            <person name="Eisen J.A."/>
            <person name="Markowitz V."/>
            <person name="Hugenholtz P."/>
            <person name="Kyrpides N.C."/>
            <person name="Klenk H.P."/>
        </authorList>
    </citation>
    <scope>NUCLEOTIDE SEQUENCE [LARGE SCALE GENOMIC DNA]</scope>
    <source>
        <strain evidence="11">ATCC 49802 / DSM 20745 / S 6022</strain>
    </source>
</reference>
<dbReference type="InterPro" id="IPR014776">
    <property type="entry name" value="4pyrrole_Mease_sub2"/>
</dbReference>
<dbReference type="eggNOG" id="COG0313">
    <property type="taxonomic scope" value="Bacteria"/>
</dbReference>
<keyword evidence="5 6" id="KW-0949">S-adenosyl-L-methionine</keyword>
<dbReference type="InterPro" id="IPR018063">
    <property type="entry name" value="SAM_MeTrfase_RsmI_CS"/>
</dbReference>
<dbReference type="EC" id="2.1.1.198" evidence="6"/>
<name>D1C547_SPHTD</name>
<organism evidence="10 11">
    <name type="scientific">Sphaerobacter thermophilus (strain ATCC 49802 / DSM 20745 / KCCM 41009 / NCIMB 13125 / S 6022)</name>
    <dbReference type="NCBI Taxonomy" id="479434"/>
    <lineage>
        <taxon>Bacteria</taxon>
        <taxon>Pseudomonadati</taxon>
        <taxon>Thermomicrobiota</taxon>
        <taxon>Thermomicrobia</taxon>
        <taxon>Sphaerobacterales</taxon>
        <taxon>Sphaerobacterineae</taxon>
        <taxon>Sphaerobacteraceae</taxon>
        <taxon>Sphaerobacter</taxon>
    </lineage>
</organism>
<evidence type="ECO:0000256" key="2">
    <source>
        <dbReference type="ARBA" id="ARBA00022552"/>
    </source>
</evidence>
<comment type="subcellular location">
    <subcellularLocation>
        <location evidence="6">Cytoplasm</location>
    </subcellularLocation>
</comment>
<sequence length="285" mass="30653">MAGTLYLVATPIGNLEDITLRALRILREVSLIAAEDTRHSGRLLKHFGIETPMVSYHGHSGPGRIDEILAALETGDVAVISDAGMPGISDPGFELVRAAAERGIRVEPIPGPSAVIAAVAASGLVPGGFLFLGFPPRRPSERRKLFASLADLPFPLVLYEAPHRLRATLADLESVLGDRPVTLCRELTKVHEEIIRTTMAAAHAALEERPPRGEYVVVVGAPEPRTRTDPEQAADLLRDRLAAGESPSAAARAVARATGLPRSDLYRQALALREREVSDKPRSKD</sequence>
<evidence type="ECO:0000259" key="8">
    <source>
        <dbReference type="Pfam" id="PF00590"/>
    </source>
</evidence>
<dbReference type="KEGG" id="sti:Sthe_1932"/>
<dbReference type="Gene3D" id="3.40.1010.10">
    <property type="entry name" value="Cobalt-precorrin-4 Transmethylase, Domain 1"/>
    <property type="match status" value="1"/>
</dbReference>
<keyword evidence="3 6" id="KW-0489">Methyltransferase</keyword>
<dbReference type="OrthoDB" id="9809084at2"/>
<dbReference type="GO" id="GO:0005737">
    <property type="term" value="C:cytoplasm"/>
    <property type="evidence" value="ECO:0007669"/>
    <property type="project" value="UniProtKB-SubCell"/>
</dbReference>
<dbReference type="Pfam" id="PF00590">
    <property type="entry name" value="TP_methylase"/>
    <property type="match status" value="1"/>
</dbReference>
<dbReference type="PIRSF" id="PIRSF005917">
    <property type="entry name" value="MTase_YraL"/>
    <property type="match status" value="1"/>
</dbReference>
<dbReference type="STRING" id="479434.Sthe_1932"/>
<dbReference type="InterPro" id="IPR053910">
    <property type="entry name" value="RsmI_HTH"/>
</dbReference>
<dbReference type="InterPro" id="IPR014777">
    <property type="entry name" value="4pyrrole_Mease_sub1"/>
</dbReference>
<keyword evidence="7" id="KW-0812">Transmembrane</keyword>
<dbReference type="SUPFAM" id="SSF53790">
    <property type="entry name" value="Tetrapyrrole methylase"/>
    <property type="match status" value="1"/>
</dbReference>
<keyword evidence="2 6" id="KW-0698">rRNA processing</keyword>
<dbReference type="FunFam" id="3.40.1010.10:FF:000007">
    <property type="entry name" value="Ribosomal RNA small subunit methyltransferase I"/>
    <property type="match status" value="1"/>
</dbReference>
<accession>D1C547</accession>
<dbReference type="PROSITE" id="PS01296">
    <property type="entry name" value="RSMI"/>
    <property type="match status" value="1"/>
</dbReference>
<feature type="domain" description="Tetrapyrrole methylase" evidence="8">
    <location>
        <begin position="4"/>
        <end position="200"/>
    </location>
</feature>
<evidence type="ECO:0000256" key="7">
    <source>
        <dbReference type="SAM" id="Phobius"/>
    </source>
</evidence>
<feature type="domain" description="RsmI HTH" evidence="9">
    <location>
        <begin position="229"/>
        <end position="273"/>
    </location>
</feature>
<feature type="transmembrane region" description="Helical" evidence="7">
    <location>
        <begin position="114"/>
        <end position="134"/>
    </location>
</feature>
<dbReference type="FunCoup" id="D1C547">
    <property type="interactions" value="392"/>
</dbReference>
<keyword evidence="11" id="KW-1185">Reference proteome</keyword>
<dbReference type="AlphaFoldDB" id="D1C547"/>